<keyword evidence="3" id="KW-1185">Reference proteome</keyword>
<reference evidence="2 3" key="1">
    <citation type="journal article" date="2009" name="PLoS ONE">
        <title>The complete genome of Teredinibacter turnerae T7901: an intracellular endosymbiont of marine wood-boring bivalves (shipworms).</title>
        <authorList>
            <person name="Yang J.C."/>
            <person name="Madupu R."/>
            <person name="Durkin A.S."/>
            <person name="Ekborg N.A."/>
            <person name="Pedamallu C.S."/>
            <person name="Hostetler J.B."/>
            <person name="Radune D."/>
            <person name="Toms B.S."/>
            <person name="Henrissat B."/>
            <person name="Coutinho P.M."/>
            <person name="Schwarz S."/>
            <person name="Field L."/>
            <person name="Trindade-Silva A.E."/>
            <person name="Soares C.A.G."/>
            <person name="Elshahawi S."/>
            <person name="Hanora A."/>
            <person name="Schmidt E.W."/>
            <person name="Haygood M.G."/>
            <person name="Posfai J."/>
            <person name="Benner J."/>
            <person name="Madinger C."/>
            <person name="Nove J."/>
            <person name="Anton B."/>
            <person name="Chaudhary K."/>
            <person name="Foster J."/>
            <person name="Holman A."/>
            <person name="Kumar S."/>
            <person name="Lessard P.A."/>
            <person name="Luyten Y.A."/>
            <person name="Slatko B."/>
            <person name="Wood N."/>
            <person name="Wu B."/>
            <person name="Teplitski M."/>
            <person name="Mougous J.D."/>
            <person name="Ward N."/>
            <person name="Eisen J.A."/>
            <person name="Badger J.H."/>
            <person name="Distel D.L."/>
        </authorList>
    </citation>
    <scope>NUCLEOTIDE SEQUENCE [LARGE SCALE GENOMIC DNA]</scope>
    <source>
        <strain evidence="3">ATCC 39867 / T7901</strain>
    </source>
</reference>
<dbReference type="eggNOG" id="COG0236">
    <property type="taxonomic scope" value="Bacteria"/>
</dbReference>
<proteinExistence type="predicted"/>
<dbReference type="OrthoDB" id="2625323at2"/>
<feature type="domain" description="Carrier" evidence="1">
    <location>
        <begin position="1"/>
        <end position="81"/>
    </location>
</feature>
<protein>
    <recommendedName>
        <fullName evidence="1">Carrier domain-containing protein</fullName>
    </recommendedName>
</protein>
<dbReference type="EMBL" id="CP001614">
    <property type="protein sequence ID" value="ACR12409.1"/>
    <property type="molecule type" value="Genomic_DNA"/>
</dbReference>
<dbReference type="Proteomes" id="UP000009080">
    <property type="component" value="Chromosome"/>
</dbReference>
<dbReference type="KEGG" id="ttu:TERTU_4300"/>
<dbReference type="InterPro" id="IPR009081">
    <property type="entry name" value="PP-bd_ACP"/>
</dbReference>
<organism evidence="2 3">
    <name type="scientific">Teredinibacter turnerae (strain ATCC 39867 / T7901)</name>
    <dbReference type="NCBI Taxonomy" id="377629"/>
    <lineage>
        <taxon>Bacteria</taxon>
        <taxon>Pseudomonadati</taxon>
        <taxon>Pseudomonadota</taxon>
        <taxon>Gammaproteobacteria</taxon>
        <taxon>Cellvibrionales</taxon>
        <taxon>Cellvibrionaceae</taxon>
        <taxon>Teredinibacter</taxon>
    </lineage>
</organism>
<dbReference type="STRING" id="377629.TERTU_4300"/>
<dbReference type="PROSITE" id="PS50075">
    <property type="entry name" value="CARRIER"/>
    <property type="match status" value="1"/>
</dbReference>
<dbReference type="RefSeq" id="WP_015818521.1">
    <property type="nucleotide sequence ID" value="NC_012997.1"/>
</dbReference>
<evidence type="ECO:0000259" key="1">
    <source>
        <dbReference type="PROSITE" id="PS50075"/>
    </source>
</evidence>
<evidence type="ECO:0000313" key="2">
    <source>
        <dbReference type="EMBL" id="ACR12409.1"/>
    </source>
</evidence>
<evidence type="ECO:0000313" key="3">
    <source>
        <dbReference type="Proteomes" id="UP000009080"/>
    </source>
</evidence>
<dbReference type="HOGENOM" id="CLU_108696_16_0_6"/>
<dbReference type="Pfam" id="PF00550">
    <property type="entry name" value="PP-binding"/>
    <property type="match status" value="1"/>
</dbReference>
<gene>
    <name evidence="2" type="ordered locus">TERTU_4300</name>
</gene>
<dbReference type="Gene3D" id="1.10.1200.10">
    <property type="entry name" value="ACP-like"/>
    <property type="match status" value="1"/>
</dbReference>
<dbReference type="SUPFAM" id="SSF47336">
    <property type="entry name" value="ACP-like"/>
    <property type="match status" value="1"/>
</dbReference>
<dbReference type="AlphaFoldDB" id="C5BIB8"/>
<sequence length="87" mass="9598">MIKDDARQALVAFISENYMVDEDEIPLDQSLIDEGIIDSFGLIEIASYLQATHGIEIAEDELIRDNFGSVNKMIDFAARKVGTSCAS</sequence>
<accession>C5BIB8</accession>
<name>C5BIB8_TERTT</name>
<dbReference type="InterPro" id="IPR036736">
    <property type="entry name" value="ACP-like_sf"/>
</dbReference>